<proteinExistence type="predicted"/>
<organism evidence="2 3">
    <name type="scientific">Durusdinium trenchii</name>
    <dbReference type="NCBI Taxonomy" id="1381693"/>
    <lineage>
        <taxon>Eukaryota</taxon>
        <taxon>Sar</taxon>
        <taxon>Alveolata</taxon>
        <taxon>Dinophyceae</taxon>
        <taxon>Suessiales</taxon>
        <taxon>Symbiodiniaceae</taxon>
        <taxon>Durusdinium</taxon>
    </lineage>
</organism>
<evidence type="ECO:0000313" key="2">
    <source>
        <dbReference type="EMBL" id="CAK9062614.1"/>
    </source>
</evidence>
<reference evidence="2 3" key="1">
    <citation type="submission" date="2024-02" db="EMBL/GenBank/DDBJ databases">
        <authorList>
            <person name="Chen Y."/>
            <person name="Shah S."/>
            <person name="Dougan E. K."/>
            <person name="Thang M."/>
            <person name="Chan C."/>
        </authorList>
    </citation>
    <scope>NUCLEOTIDE SEQUENCE [LARGE SCALE GENOMIC DNA]</scope>
</reference>
<sequence>MIPIEPRLKPLSATILHYADAGKEKFQRSHSFSGYVPYYFLSDADLGAQETNCSGGSLAETDIEADTATPVWPHTDEEDLDHAPPFHASATSESSEEKRLSNLQAWSATPYAWAWTGSRPAPIGEKIIEGFGRALRKAVGETFTENQMNHGESCFHSSEVCNIEDFIWSLHRDAACRPVYFVYAFVYMCRMSELNAGVVELSPYTVRRLLLAAITITAKMQEPDLDATCYAEAGRVTLVELEHLEANFLELLQWNVDVCTKSFKRIFRLLSQAAV</sequence>
<evidence type="ECO:0000313" key="3">
    <source>
        <dbReference type="Proteomes" id="UP001642484"/>
    </source>
</evidence>
<dbReference type="PANTHER" id="PTHR15615">
    <property type="match status" value="1"/>
</dbReference>
<evidence type="ECO:0008006" key="4">
    <source>
        <dbReference type="Google" id="ProtNLM"/>
    </source>
</evidence>
<dbReference type="Pfam" id="PF08613">
    <property type="entry name" value="Cyclin"/>
    <property type="match status" value="1"/>
</dbReference>
<dbReference type="InterPro" id="IPR013922">
    <property type="entry name" value="Cyclin_PHO80-like"/>
</dbReference>
<gene>
    <name evidence="2" type="ORF">CCMP2556_LOCUS30791</name>
</gene>
<dbReference type="InterPro" id="IPR036915">
    <property type="entry name" value="Cyclin-like_sf"/>
</dbReference>
<comment type="caution">
    <text evidence="2">The sequence shown here is derived from an EMBL/GenBank/DDBJ whole genome shotgun (WGS) entry which is preliminary data.</text>
</comment>
<dbReference type="GO" id="GO:0016301">
    <property type="term" value="F:kinase activity"/>
    <property type="evidence" value="ECO:0007669"/>
    <property type="project" value="UniProtKB-KW"/>
</dbReference>
<accession>A0ABP0NIM8</accession>
<protein>
    <recommendedName>
        <fullName evidence="4">Cyclin</fullName>
    </recommendedName>
</protein>
<dbReference type="Proteomes" id="UP001642484">
    <property type="component" value="Unassembled WGS sequence"/>
</dbReference>
<evidence type="ECO:0000256" key="1">
    <source>
        <dbReference type="SAM" id="MobiDB-lite"/>
    </source>
</evidence>
<dbReference type="Gene3D" id="1.10.472.10">
    <property type="entry name" value="Cyclin-like"/>
    <property type="match status" value="1"/>
</dbReference>
<dbReference type="EMBL" id="CAXAMN010021707">
    <property type="protein sequence ID" value="CAK9062614.1"/>
    <property type="molecule type" value="Genomic_DNA"/>
</dbReference>
<name>A0ABP0NIM8_9DINO</name>
<dbReference type="SUPFAM" id="SSF47954">
    <property type="entry name" value="Cyclin-like"/>
    <property type="match status" value="1"/>
</dbReference>
<keyword evidence="3" id="KW-1185">Reference proteome</keyword>
<dbReference type="PANTHER" id="PTHR15615:SF108">
    <property type="entry name" value="PROTEIN CNPPD1"/>
    <property type="match status" value="1"/>
</dbReference>
<feature type="region of interest" description="Disordered" evidence="1">
    <location>
        <begin position="72"/>
        <end position="94"/>
    </location>
</feature>